<proteinExistence type="predicted"/>
<keyword evidence="2" id="KW-1185">Reference proteome</keyword>
<evidence type="ECO:0000313" key="4">
    <source>
        <dbReference type="RefSeq" id="XP_029116094.1"/>
    </source>
</evidence>
<dbReference type="GO" id="GO:0019005">
    <property type="term" value="C:SCF ubiquitin ligase complex"/>
    <property type="evidence" value="ECO:0007669"/>
    <property type="project" value="TreeGrafter"/>
</dbReference>
<dbReference type="InterPro" id="IPR015915">
    <property type="entry name" value="Kelch-typ_b-propeller"/>
</dbReference>
<dbReference type="SUPFAM" id="SSF81383">
    <property type="entry name" value="F-box domain"/>
    <property type="match status" value="1"/>
</dbReference>
<evidence type="ECO:0000313" key="2">
    <source>
        <dbReference type="Proteomes" id="UP000504607"/>
    </source>
</evidence>
<dbReference type="PANTHER" id="PTHR47712:SF1">
    <property type="entry name" value="OS09G0555300 PROTEIN"/>
    <property type="match status" value="1"/>
</dbReference>
<dbReference type="Gene3D" id="2.120.10.80">
    <property type="entry name" value="Kelch-type beta propeller"/>
    <property type="match status" value="2"/>
</dbReference>
<organism evidence="2 3">
    <name type="scientific">Elaeis guineensis var. tenera</name>
    <name type="common">Oil palm</name>
    <dbReference type="NCBI Taxonomy" id="51953"/>
    <lineage>
        <taxon>Eukaryota</taxon>
        <taxon>Viridiplantae</taxon>
        <taxon>Streptophyta</taxon>
        <taxon>Embryophyta</taxon>
        <taxon>Tracheophyta</taxon>
        <taxon>Spermatophyta</taxon>
        <taxon>Magnoliopsida</taxon>
        <taxon>Liliopsida</taxon>
        <taxon>Arecaceae</taxon>
        <taxon>Arecoideae</taxon>
        <taxon>Cocoseae</taxon>
        <taxon>Elaeidinae</taxon>
        <taxon>Elaeis</taxon>
    </lineage>
</organism>
<protein>
    <submittedName>
        <fullName evidence="3 4">F-box/kelch-repeat protein At5g42350</fullName>
    </submittedName>
</protein>
<dbReference type="OrthoDB" id="1913441at2759"/>
<dbReference type="RefSeq" id="XP_073106354.1">
    <property type="nucleotide sequence ID" value="XM_073250253.1"/>
</dbReference>
<evidence type="ECO:0000259" key="1">
    <source>
        <dbReference type="SMART" id="SM00256"/>
    </source>
</evidence>
<accession>A0A6I9SB27</accession>
<reference evidence="3 4" key="1">
    <citation type="submission" date="2025-04" db="UniProtKB">
        <authorList>
            <consortium name="RefSeq"/>
        </authorList>
    </citation>
    <scope>IDENTIFICATION</scope>
</reference>
<dbReference type="InterPro" id="IPR001810">
    <property type="entry name" value="F-box_dom"/>
</dbReference>
<gene>
    <name evidence="3 4" type="primary">LOC105058888</name>
</gene>
<dbReference type="PANTHER" id="PTHR47712">
    <property type="entry name" value="OS09G0555300 PROTEIN"/>
    <property type="match status" value="1"/>
</dbReference>
<dbReference type="AlphaFoldDB" id="A0A6I9SB27"/>
<dbReference type="InterPro" id="IPR036047">
    <property type="entry name" value="F-box-like_dom_sf"/>
</dbReference>
<dbReference type="GeneID" id="105058888"/>
<dbReference type="RefSeq" id="XP_029116094.1">
    <property type="nucleotide sequence ID" value="XM_029260261.1"/>
</dbReference>
<dbReference type="Pfam" id="PF01344">
    <property type="entry name" value="Kelch_1"/>
    <property type="match status" value="1"/>
</dbReference>
<dbReference type="SMART" id="SM00256">
    <property type="entry name" value="FBOX"/>
    <property type="match status" value="1"/>
</dbReference>
<name>A0A6I9SB27_ELAGV</name>
<dbReference type="SUPFAM" id="SSF117281">
    <property type="entry name" value="Kelch motif"/>
    <property type="match status" value="1"/>
</dbReference>
<dbReference type="KEGG" id="egu:105058888"/>
<evidence type="ECO:0000313" key="3">
    <source>
        <dbReference type="RefSeq" id="XP_010940251.1"/>
    </source>
</evidence>
<dbReference type="RefSeq" id="XP_010940251.1">
    <property type="nucleotide sequence ID" value="XM_010941949.3"/>
</dbReference>
<sequence>MASASSFNVSNFNSRTALLCDDAREVTEIGGIDAELSKSEASLQRDMEALSVSKSLVRSVSDKAKKKNTHRGCNREEGVNSRAGPSRCLNLYVKGGGCRVCACEVLDANGKRRPSTMDECMPHKMVIGVEKTGVECFSHGVTERLWKKNLRKGKAIEQCPPRSSAGNSLSDDVLGLILVRLPFTSLMAARCVCKKWRNLTTTPHFMQMRCESAHKSSWLFLFGIKRDGCHSGDIHALDVSLDRWHRISNDMLKERFLFSVANVGTDVYIVGGRSSLSNYSSSMERRSSFRTHKEVLVFSPIRGSWHKAASMISARLRPVLGVFEVSASCSIFHIQPDRHDRFPFSSQIGGVSEVYEDPHRFSVRRKLRTAFYEDDNSWEPKEKPSKFIRQNMNKQPKFALIAVGGHGPWDEHLESGEIYDPLTDKWVEIARLPRDFGAVCSGAVCGGMFYVYSEADRLAGYDLEKGIWITIQTSHPPPRLHEYYPTLFSCRSRLFMFCVSWMERDGQLYRREKAVRKLWELDFPSHRWNEVSRHPDAPMDWNAVFIAHENMIYGLEMFSIFGQVLDFLTACRVSDTELKWKRISRKHAAHEADASSCTTKSMVVLHL</sequence>
<dbReference type="InterPro" id="IPR006652">
    <property type="entry name" value="Kelch_1"/>
</dbReference>
<dbReference type="Pfam" id="PF00646">
    <property type="entry name" value="F-box"/>
    <property type="match status" value="1"/>
</dbReference>
<dbReference type="Proteomes" id="UP000504607">
    <property type="component" value="Chromosome 16"/>
</dbReference>
<dbReference type="CDD" id="cd22157">
    <property type="entry name" value="F-box_AtFBW1-like"/>
    <property type="match status" value="1"/>
</dbReference>
<dbReference type="SMART" id="SM00612">
    <property type="entry name" value="Kelch"/>
    <property type="match status" value="2"/>
</dbReference>
<feature type="domain" description="F-box" evidence="1">
    <location>
        <begin position="169"/>
        <end position="209"/>
    </location>
</feature>